<dbReference type="SUPFAM" id="SSF52091">
    <property type="entry name" value="SpoIIaa-like"/>
    <property type="match status" value="1"/>
</dbReference>
<dbReference type="EMBL" id="CM001368">
    <property type="protein sequence ID" value="EHJ47602.1"/>
    <property type="molecule type" value="Genomic_DNA"/>
</dbReference>
<dbReference type="HOGENOM" id="CLU_026775_0_0_7"/>
<dbReference type="RefSeq" id="WP_009180997.1">
    <property type="nucleotide sequence ID" value="NZ_CM001368.1"/>
</dbReference>
<dbReference type="InterPro" id="IPR002645">
    <property type="entry name" value="STAS_dom"/>
</dbReference>
<dbReference type="Pfam" id="PF14361">
    <property type="entry name" value="RsbRD_N"/>
    <property type="match status" value="1"/>
</dbReference>
<evidence type="ECO:0000256" key="1">
    <source>
        <dbReference type="ARBA" id="ARBA00022553"/>
    </source>
</evidence>
<evidence type="ECO:0000313" key="3">
    <source>
        <dbReference type="EMBL" id="EHJ47602.1"/>
    </source>
</evidence>
<dbReference type="InterPro" id="IPR025751">
    <property type="entry name" value="RsbRD_N_dom"/>
</dbReference>
<dbReference type="Gene3D" id="3.30.750.24">
    <property type="entry name" value="STAS domain"/>
    <property type="match status" value="1"/>
</dbReference>
<dbReference type="AlphaFoldDB" id="G7Q6I9"/>
<dbReference type="PANTHER" id="PTHR33745:SF3">
    <property type="entry name" value="RSBT CO-ANTAGONIST PROTEIN RSBRC"/>
    <property type="match status" value="1"/>
</dbReference>
<sequence length="291" mass="31882">MVAKTDDTATMISRRKSAILDAWMQAQLASKTLRPDLMSREELFVQSREFLDAFQGAVSTGNFTDTSAPEYRPVLRLLEDISISRTRQGFSPAETAMYVFSLKDTLLAFLQEAHAGQPDILNREVIRLSKLLDTFGLLTFDAYVRGREEIIHRQQQELLELSTPVIKVWEGVLTLPLIGTLDSARTQVVMESLLQQIVATGASIAILDISGVPAVDTLVAQHLLKTVAATRLMGAECIISGIRPEIAQTMVGLGVDLSGVRTRASMADALKESLKALGLRIQKGETGADRK</sequence>
<keyword evidence="4" id="KW-1185">Reference proteome</keyword>
<dbReference type="InterPro" id="IPR051932">
    <property type="entry name" value="Bact_StressResp_Reg"/>
</dbReference>
<protein>
    <submittedName>
        <fullName evidence="3">Anti-sigma-factor antagonist</fullName>
    </submittedName>
</protein>
<dbReference type="InterPro" id="IPR036513">
    <property type="entry name" value="STAS_dom_sf"/>
</dbReference>
<feature type="domain" description="STAS" evidence="2">
    <location>
        <begin position="162"/>
        <end position="273"/>
    </location>
</feature>
<dbReference type="OrthoDB" id="5488593at2"/>
<dbReference type="PROSITE" id="PS50801">
    <property type="entry name" value="STAS"/>
    <property type="match status" value="1"/>
</dbReference>
<proteinExistence type="predicted"/>
<gene>
    <name evidence="3" type="ORF">DFW101_1594</name>
</gene>
<dbReference type="eggNOG" id="COG1366">
    <property type="taxonomic scope" value="Bacteria"/>
</dbReference>
<accession>G7Q6I9</accession>
<dbReference type="PANTHER" id="PTHR33745">
    <property type="entry name" value="RSBT ANTAGONIST PROTEIN RSBS-RELATED"/>
    <property type="match status" value="1"/>
</dbReference>
<dbReference type="Pfam" id="PF01740">
    <property type="entry name" value="STAS"/>
    <property type="match status" value="1"/>
</dbReference>
<evidence type="ECO:0000259" key="2">
    <source>
        <dbReference type="PROSITE" id="PS50801"/>
    </source>
</evidence>
<keyword evidence="1" id="KW-0597">Phosphoprotein</keyword>
<dbReference type="Proteomes" id="UP000004662">
    <property type="component" value="Chromosome"/>
</dbReference>
<reference evidence="4" key="1">
    <citation type="journal article" date="2015" name="Genome Announc.">
        <title>High-Quality Draft Genome Sequence of Desulfovibrio carbinoliphilus FW-101-2B, an Organic Acid-Oxidizing Sulfate-Reducing Bacterium Isolated from Uranium(VI)-Contaminated Groundwater.</title>
        <authorList>
            <person name="Ramsay B.D."/>
            <person name="Hwang C."/>
            <person name="Woo H.L."/>
            <person name="Carroll S.L."/>
            <person name="Lucas S."/>
            <person name="Han J."/>
            <person name="Lapidus A.L."/>
            <person name="Cheng J.F."/>
            <person name="Goodwin L.A."/>
            <person name="Pitluck S."/>
            <person name="Peters L."/>
            <person name="Chertkov O."/>
            <person name="Held B."/>
            <person name="Detter J.C."/>
            <person name="Han C.S."/>
            <person name="Tapia R."/>
            <person name="Land M.L."/>
            <person name="Hauser L.J."/>
            <person name="Kyrpides N.C."/>
            <person name="Ivanova N.N."/>
            <person name="Mikhailova N."/>
            <person name="Pagani I."/>
            <person name="Woyke T."/>
            <person name="Arkin A.P."/>
            <person name="Dehal P."/>
            <person name="Chivian D."/>
            <person name="Criddle C.S."/>
            <person name="Wu W."/>
            <person name="Chakraborty R."/>
            <person name="Hazen T.C."/>
            <person name="Fields M.W."/>
        </authorList>
    </citation>
    <scope>NUCLEOTIDE SEQUENCE [LARGE SCALE GENOMIC DNA]</scope>
    <source>
        <strain evidence="4">FW-101-2B</strain>
    </source>
</reference>
<name>G7Q6I9_9BACT</name>
<evidence type="ECO:0000313" key="4">
    <source>
        <dbReference type="Proteomes" id="UP000004662"/>
    </source>
</evidence>
<dbReference type="CDD" id="cd07041">
    <property type="entry name" value="STAS_RsbR_RsbS_like"/>
    <property type="match status" value="1"/>
</dbReference>
<organism evidence="3 4">
    <name type="scientific">Solidesulfovibrio carbinoliphilus subsp. oakridgensis</name>
    <dbReference type="NCBI Taxonomy" id="694327"/>
    <lineage>
        <taxon>Bacteria</taxon>
        <taxon>Pseudomonadati</taxon>
        <taxon>Thermodesulfobacteriota</taxon>
        <taxon>Desulfovibrionia</taxon>
        <taxon>Desulfovibrionales</taxon>
        <taxon>Desulfovibrionaceae</taxon>
        <taxon>Solidesulfovibrio</taxon>
    </lineage>
</organism>
<dbReference type="STRING" id="694327.DFW101_1594"/>